<evidence type="ECO:0000256" key="11">
    <source>
        <dbReference type="ARBA" id="ARBA00023303"/>
    </source>
</evidence>
<evidence type="ECO:0000256" key="1">
    <source>
        <dbReference type="ARBA" id="ARBA00004651"/>
    </source>
</evidence>
<protein>
    <recommendedName>
        <fullName evidence="2">Voltage-gated hydrogen channel 1</fullName>
    </recommendedName>
    <alternativeName>
        <fullName evidence="12">Hydrogen voltage-gated channel 1</fullName>
    </alternativeName>
</protein>
<gene>
    <name evidence="16" type="ORF">HUG17_7674</name>
</gene>
<keyword evidence="6" id="KW-0851">Voltage-gated channel</keyword>
<evidence type="ECO:0000256" key="9">
    <source>
        <dbReference type="ARBA" id="ARBA00023065"/>
    </source>
</evidence>
<keyword evidence="3" id="KW-0813">Transport</keyword>
<dbReference type="InterPro" id="IPR027359">
    <property type="entry name" value="Volt_channel_dom_sf"/>
</dbReference>
<evidence type="ECO:0000256" key="14">
    <source>
        <dbReference type="SAM" id="Phobius"/>
    </source>
</evidence>
<evidence type="ECO:0000259" key="15">
    <source>
        <dbReference type="Pfam" id="PF00520"/>
    </source>
</evidence>
<feature type="transmembrane region" description="Helical" evidence="14">
    <location>
        <begin position="45"/>
        <end position="66"/>
    </location>
</feature>
<feature type="transmembrane region" description="Helical" evidence="14">
    <location>
        <begin position="126"/>
        <end position="144"/>
    </location>
</feature>
<dbReference type="Proteomes" id="UP000828236">
    <property type="component" value="Unassembled WGS sequence"/>
</dbReference>
<organism evidence="16">
    <name type="scientific">Dermatophagoides farinae</name>
    <name type="common">American house dust mite</name>
    <dbReference type="NCBI Taxonomy" id="6954"/>
    <lineage>
        <taxon>Eukaryota</taxon>
        <taxon>Metazoa</taxon>
        <taxon>Ecdysozoa</taxon>
        <taxon>Arthropoda</taxon>
        <taxon>Chelicerata</taxon>
        <taxon>Arachnida</taxon>
        <taxon>Acari</taxon>
        <taxon>Acariformes</taxon>
        <taxon>Sarcoptiformes</taxon>
        <taxon>Astigmata</taxon>
        <taxon>Psoroptidia</taxon>
        <taxon>Analgoidea</taxon>
        <taxon>Pyroglyphidae</taxon>
        <taxon>Dermatophagoidinae</taxon>
        <taxon>Dermatophagoides</taxon>
    </lineage>
</organism>
<name>A0A9D4SFK9_DERFA</name>
<dbReference type="EMBL" id="SDOV01000005">
    <property type="protein sequence ID" value="KAH7640207.1"/>
    <property type="molecule type" value="Genomic_DNA"/>
</dbReference>
<dbReference type="PANTHER" id="PTHR46480">
    <property type="entry name" value="F20B24.22"/>
    <property type="match status" value="1"/>
</dbReference>
<dbReference type="AlphaFoldDB" id="A0A9D4SFK9"/>
<evidence type="ECO:0000256" key="8">
    <source>
        <dbReference type="ARBA" id="ARBA00023054"/>
    </source>
</evidence>
<keyword evidence="11" id="KW-0407">Ion channel</keyword>
<evidence type="ECO:0000256" key="4">
    <source>
        <dbReference type="ARBA" id="ARBA00022475"/>
    </source>
</evidence>
<evidence type="ECO:0000256" key="6">
    <source>
        <dbReference type="ARBA" id="ARBA00022882"/>
    </source>
</evidence>
<reference evidence="16" key="1">
    <citation type="submission" date="2020-06" db="EMBL/GenBank/DDBJ databases">
        <authorList>
            <person name="Ji K."/>
            <person name="Li J."/>
        </authorList>
    </citation>
    <scope>NUCLEOTIDE SEQUENCE</scope>
    <source>
        <strain evidence="16">JKM2019</strain>
        <tissue evidence="16">Whole body</tissue>
    </source>
</reference>
<dbReference type="InterPro" id="IPR005821">
    <property type="entry name" value="Ion_trans_dom"/>
</dbReference>
<accession>A0A9D4SFK9</accession>
<evidence type="ECO:0000256" key="3">
    <source>
        <dbReference type="ARBA" id="ARBA00022448"/>
    </source>
</evidence>
<keyword evidence="5 14" id="KW-0812">Transmembrane</keyword>
<keyword evidence="4" id="KW-1003">Cell membrane</keyword>
<feature type="compositionally biased region" description="Acidic residues" evidence="13">
    <location>
        <begin position="187"/>
        <end position="200"/>
    </location>
</feature>
<comment type="subcellular location">
    <subcellularLocation>
        <location evidence="1">Cell membrane</location>
        <topology evidence="1">Multi-pass membrane protein</topology>
    </subcellularLocation>
</comment>
<feature type="domain" description="Ion transport" evidence="15">
    <location>
        <begin position="43"/>
        <end position="166"/>
    </location>
</feature>
<evidence type="ECO:0000256" key="7">
    <source>
        <dbReference type="ARBA" id="ARBA00022989"/>
    </source>
</evidence>
<keyword evidence="9" id="KW-0406">Ion transport</keyword>
<sequence length="200" mass="23105">MATLHGSAGQSIELCEIHSTNRNDQQRKQLYRVKRMKTMLGSKRFHKILLILILVEWIMISCELVLDLYTTGTSGVGTGEHVVVDLHHIKEWLQMGSLCIQSIFVIEIATKLLVYGQTFFRSKHDIFDLIIISISWSLSIVFIHHKYLHYTEAIIFVRIWNILRIIYGMVEADHESEMIEKPSQDVDGSEDDECDQSTII</sequence>
<dbReference type="SUPFAM" id="SSF81324">
    <property type="entry name" value="Voltage-gated potassium channels"/>
    <property type="match status" value="1"/>
</dbReference>
<evidence type="ECO:0000256" key="13">
    <source>
        <dbReference type="SAM" id="MobiDB-lite"/>
    </source>
</evidence>
<feature type="region of interest" description="Disordered" evidence="13">
    <location>
        <begin position="180"/>
        <end position="200"/>
    </location>
</feature>
<keyword evidence="7 14" id="KW-1133">Transmembrane helix</keyword>
<comment type="caution">
    <text evidence="16">The sequence shown here is derived from an EMBL/GenBank/DDBJ whole genome shotgun (WGS) entry which is preliminary data.</text>
</comment>
<dbReference type="Pfam" id="PF00520">
    <property type="entry name" value="Ion_trans"/>
    <property type="match status" value="1"/>
</dbReference>
<evidence type="ECO:0000256" key="2">
    <source>
        <dbReference type="ARBA" id="ARBA00015897"/>
    </source>
</evidence>
<evidence type="ECO:0000256" key="10">
    <source>
        <dbReference type="ARBA" id="ARBA00023136"/>
    </source>
</evidence>
<evidence type="ECO:0000256" key="12">
    <source>
        <dbReference type="ARBA" id="ARBA00031989"/>
    </source>
</evidence>
<dbReference type="GO" id="GO:0030171">
    <property type="term" value="F:voltage-gated proton channel activity"/>
    <property type="evidence" value="ECO:0007669"/>
    <property type="project" value="InterPro"/>
</dbReference>
<dbReference type="Gene3D" id="1.20.120.350">
    <property type="entry name" value="Voltage-gated potassium channels. Chain C"/>
    <property type="match status" value="1"/>
</dbReference>
<proteinExistence type="predicted"/>
<dbReference type="InterPro" id="IPR031846">
    <property type="entry name" value="Hvcn1"/>
</dbReference>
<dbReference type="GO" id="GO:0034702">
    <property type="term" value="C:monoatomic ion channel complex"/>
    <property type="evidence" value="ECO:0007669"/>
    <property type="project" value="UniProtKB-KW"/>
</dbReference>
<evidence type="ECO:0000256" key="5">
    <source>
        <dbReference type="ARBA" id="ARBA00022692"/>
    </source>
</evidence>
<dbReference type="GO" id="GO:0005886">
    <property type="term" value="C:plasma membrane"/>
    <property type="evidence" value="ECO:0007669"/>
    <property type="project" value="UniProtKB-SubCell"/>
</dbReference>
<keyword evidence="8" id="KW-0175">Coiled coil</keyword>
<evidence type="ECO:0000313" key="16">
    <source>
        <dbReference type="EMBL" id="KAH7640207.1"/>
    </source>
</evidence>
<reference evidence="16" key="2">
    <citation type="journal article" date="2021" name="World Allergy Organ. J.">
        <title>Chromosome-level assembly of Dermatophagoides farinae genome and transcriptome reveals two novel allergens Der f 37 and Der f 39.</title>
        <authorList>
            <person name="Chen J."/>
            <person name="Cai Z."/>
            <person name="Fan D."/>
            <person name="Hu J."/>
            <person name="Hou Y."/>
            <person name="He Y."/>
            <person name="Zhang Z."/>
            <person name="Zhao Z."/>
            <person name="Gao P."/>
            <person name="Hu W."/>
            <person name="Sun J."/>
            <person name="Li J."/>
            <person name="Ji K."/>
        </authorList>
    </citation>
    <scope>NUCLEOTIDE SEQUENCE</scope>
    <source>
        <strain evidence="16">JKM2019</strain>
    </source>
</reference>
<keyword evidence="10 14" id="KW-0472">Membrane</keyword>
<dbReference type="PANTHER" id="PTHR46480:SF1">
    <property type="entry name" value="VOLTAGE-GATED HYDROGEN CHANNEL 1"/>
    <property type="match status" value="1"/>
</dbReference>